<feature type="domain" description="Flavin reductase like" evidence="4">
    <location>
        <begin position="11"/>
        <end position="157"/>
    </location>
</feature>
<proteinExistence type="inferred from homology"/>
<reference evidence="5 6" key="1">
    <citation type="submission" date="2021-10" db="EMBL/GenBank/DDBJ databases">
        <title>Anaerobic single-cell dispensing facilitates the cultivation of human gut bacteria.</title>
        <authorList>
            <person name="Afrizal A."/>
        </authorList>
    </citation>
    <scope>NUCLEOTIDE SEQUENCE [LARGE SCALE GENOMIC DNA]</scope>
    <source>
        <strain evidence="5 6">CLA-AA-H277</strain>
    </source>
</reference>
<comment type="caution">
    <text evidence="5">The sequence shown here is derived from an EMBL/GenBank/DDBJ whole genome shotgun (WGS) entry which is preliminary data.</text>
</comment>
<dbReference type="Proteomes" id="UP001197875">
    <property type="component" value="Unassembled WGS sequence"/>
</dbReference>
<gene>
    <name evidence="5" type="ORF">LKD71_00855</name>
</gene>
<keyword evidence="2" id="KW-0285">Flavoprotein</keyword>
<dbReference type="InterPro" id="IPR052174">
    <property type="entry name" value="Flavoredoxin"/>
</dbReference>
<dbReference type="AlphaFoldDB" id="A0AAE3J4E6"/>
<sequence length="196" mass="21748">MKKQQWKPGNMLYPLPAVLVSLGREGEKPNLITVAWTGTVCTNPPMVYISVRPERYSYSILKETKTFVINLTTEKLLKATDYCGVRSGRDVDKFKETGLTAIPGPVTGCPMVAESPVNLECKVKEVKALGSHDMFLAEVVAVHVSEDYMEGNGRFCLNQTGLVAYSHGEYFSLGKKLGTFGYSVRKPAKKKGKHRR</sequence>
<evidence type="ECO:0000313" key="6">
    <source>
        <dbReference type="Proteomes" id="UP001197875"/>
    </source>
</evidence>
<dbReference type="GO" id="GO:0016646">
    <property type="term" value="F:oxidoreductase activity, acting on the CH-NH group of donors, NAD or NADP as acceptor"/>
    <property type="evidence" value="ECO:0007669"/>
    <property type="project" value="UniProtKB-ARBA"/>
</dbReference>
<evidence type="ECO:0000259" key="4">
    <source>
        <dbReference type="SMART" id="SM00903"/>
    </source>
</evidence>
<dbReference type="PANTHER" id="PTHR43567:SF1">
    <property type="entry name" value="FLAVOREDOXIN"/>
    <property type="match status" value="1"/>
</dbReference>
<dbReference type="SMART" id="SM00903">
    <property type="entry name" value="Flavin_Reduct"/>
    <property type="match status" value="1"/>
</dbReference>
<dbReference type="Pfam" id="PF01613">
    <property type="entry name" value="Flavin_Reduct"/>
    <property type="match status" value="1"/>
</dbReference>
<evidence type="ECO:0000313" key="5">
    <source>
        <dbReference type="EMBL" id="MCC2188381.1"/>
    </source>
</evidence>
<name>A0AAE3J4E6_9FIRM</name>
<comment type="similarity">
    <text evidence="3">Belongs to the flavoredoxin family.</text>
</comment>
<dbReference type="Gene3D" id="2.30.110.10">
    <property type="entry name" value="Electron Transport, Fmn-binding Protein, Chain A"/>
    <property type="match status" value="1"/>
</dbReference>
<evidence type="ECO:0000256" key="3">
    <source>
        <dbReference type="ARBA" id="ARBA00038054"/>
    </source>
</evidence>
<dbReference type="EMBL" id="JAJEPR010000001">
    <property type="protein sequence ID" value="MCC2188381.1"/>
    <property type="molecule type" value="Genomic_DNA"/>
</dbReference>
<dbReference type="SUPFAM" id="SSF50475">
    <property type="entry name" value="FMN-binding split barrel"/>
    <property type="match status" value="1"/>
</dbReference>
<organism evidence="5 6">
    <name type="scientific">Fusicatenibacter faecihominis</name>
    <dbReference type="NCBI Taxonomy" id="2881276"/>
    <lineage>
        <taxon>Bacteria</taxon>
        <taxon>Bacillati</taxon>
        <taxon>Bacillota</taxon>
        <taxon>Clostridia</taxon>
        <taxon>Lachnospirales</taxon>
        <taxon>Lachnospiraceae</taxon>
        <taxon>Fusicatenibacter</taxon>
    </lineage>
</organism>
<keyword evidence="6" id="KW-1185">Reference proteome</keyword>
<dbReference type="InterPro" id="IPR012349">
    <property type="entry name" value="Split_barrel_FMN-bd"/>
</dbReference>
<dbReference type="RefSeq" id="WP_178046408.1">
    <property type="nucleotide sequence ID" value="NZ_JAJEPR010000001.1"/>
</dbReference>
<comment type="cofactor">
    <cofactor evidence="1">
        <name>FMN</name>
        <dbReference type="ChEBI" id="CHEBI:58210"/>
    </cofactor>
</comment>
<accession>A0AAE3J4E6</accession>
<evidence type="ECO:0000256" key="2">
    <source>
        <dbReference type="ARBA" id="ARBA00022630"/>
    </source>
</evidence>
<dbReference type="PANTHER" id="PTHR43567">
    <property type="entry name" value="FLAVOREDOXIN-RELATED-RELATED"/>
    <property type="match status" value="1"/>
</dbReference>
<protein>
    <submittedName>
        <fullName evidence="5">Flavin reductase family protein</fullName>
    </submittedName>
</protein>
<evidence type="ECO:0000256" key="1">
    <source>
        <dbReference type="ARBA" id="ARBA00001917"/>
    </source>
</evidence>
<dbReference type="InterPro" id="IPR002563">
    <property type="entry name" value="Flavin_Rdtase-like_dom"/>
</dbReference>
<dbReference type="GO" id="GO:0010181">
    <property type="term" value="F:FMN binding"/>
    <property type="evidence" value="ECO:0007669"/>
    <property type="project" value="InterPro"/>
</dbReference>